<evidence type="ECO:0000256" key="3">
    <source>
        <dbReference type="RuleBase" id="RU000507"/>
    </source>
</evidence>
<evidence type="ECO:0000256" key="2">
    <source>
        <dbReference type="ARBA" id="ARBA00022737"/>
    </source>
</evidence>
<name>A0A427AVY8_ENSVE</name>
<dbReference type="InterPro" id="IPR001307">
    <property type="entry name" value="Thiosulphate_STrfase_CS"/>
</dbReference>
<dbReference type="Proteomes" id="UP000287651">
    <property type="component" value="Unassembled WGS sequence"/>
</dbReference>
<gene>
    <name evidence="5" type="ORF">B296_00015058</name>
</gene>
<dbReference type="PROSITE" id="PS00683">
    <property type="entry name" value="RHODANESE_2"/>
    <property type="match status" value="1"/>
</dbReference>
<organism evidence="5 6">
    <name type="scientific">Ensete ventricosum</name>
    <name type="common">Abyssinian banana</name>
    <name type="synonym">Musa ensete</name>
    <dbReference type="NCBI Taxonomy" id="4639"/>
    <lineage>
        <taxon>Eukaryota</taxon>
        <taxon>Viridiplantae</taxon>
        <taxon>Streptophyta</taxon>
        <taxon>Embryophyta</taxon>
        <taxon>Tracheophyta</taxon>
        <taxon>Spermatophyta</taxon>
        <taxon>Magnoliopsida</taxon>
        <taxon>Liliopsida</taxon>
        <taxon>Zingiberales</taxon>
        <taxon>Musaceae</taxon>
        <taxon>Ensete</taxon>
    </lineage>
</organism>
<dbReference type="SUPFAM" id="SSF52821">
    <property type="entry name" value="Rhodanese/Cell cycle control phosphatase"/>
    <property type="match status" value="1"/>
</dbReference>
<dbReference type="PANTHER" id="PTHR11364">
    <property type="entry name" value="THIOSULFATE SULFERTANSFERASE"/>
    <property type="match status" value="1"/>
</dbReference>
<evidence type="ECO:0000259" key="4">
    <source>
        <dbReference type="PROSITE" id="PS50206"/>
    </source>
</evidence>
<dbReference type="EMBL" id="AMZH03001153">
    <property type="protein sequence ID" value="RRT80391.1"/>
    <property type="molecule type" value="Genomic_DNA"/>
</dbReference>
<dbReference type="InterPro" id="IPR001763">
    <property type="entry name" value="Rhodanese-like_dom"/>
</dbReference>
<dbReference type="AlphaFoldDB" id="A0A427AVY8"/>
<dbReference type="PROSITE" id="PS50206">
    <property type="entry name" value="RHODANESE_3"/>
    <property type="match status" value="1"/>
</dbReference>
<dbReference type="PANTHER" id="PTHR11364:SF27">
    <property type="entry name" value="SULFURTRANSFERASE"/>
    <property type="match status" value="1"/>
</dbReference>
<comment type="caution">
    <text evidence="5">The sequence shown here is derived from an EMBL/GenBank/DDBJ whole genome shotgun (WGS) entry which is preliminary data.</text>
</comment>
<dbReference type="GO" id="GO:0004792">
    <property type="term" value="F:thiosulfate-cyanide sulfurtransferase activity"/>
    <property type="evidence" value="ECO:0007669"/>
    <property type="project" value="InterPro"/>
</dbReference>
<dbReference type="Gene3D" id="3.40.250.10">
    <property type="entry name" value="Rhodanese-like domain"/>
    <property type="match status" value="1"/>
</dbReference>
<proteinExistence type="predicted"/>
<evidence type="ECO:0000256" key="1">
    <source>
        <dbReference type="ARBA" id="ARBA00022679"/>
    </source>
</evidence>
<accession>A0A427AVY8</accession>
<reference evidence="5 6" key="1">
    <citation type="journal article" date="2014" name="Agronomy (Basel)">
        <title>A Draft Genome Sequence for Ensete ventricosum, the Drought-Tolerant Tree Against Hunger.</title>
        <authorList>
            <person name="Harrison J."/>
            <person name="Moore K.A."/>
            <person name="Paszkiewicz K."/>
            <person name="Jones T."/>
            <person name="Grant M."/>
            <person name="Ambacheew D."/>
            <person name="Muzemil S."/>
            <person name="Studholme D.J."/>
        </authorList>
    </citation>
    <scope>NUCLEOTIDE SEQUENCE [LARGE SCALE GENOMIC DNA]</scope>
</reference>
<dbReference type="InterPro" id="IPR036873">
    <property type="entry name" value="Rhodanese-like_dom_sf"/>
</dbReference>
<evidence type="ECO:0000313" key="5">
    <source>
        <dbReference type="EMBL" id="RRT80391.1"/>
    </source>
</evidence>
<keyword evidence="1 3" id="KW-0808">Transferase</keyword>
<keyword evidence="2" id="KW-0677">Repeat</keyword>
<dbReference type="InterPro" id="IPR045078">
    <property type="entry name" value="TST/MPST-like"/>
</dbReference>
<evidence type="ECO:0000313" key="6">
    <source>
        <dbReference type="Proteomes" id="UP000287651"/>
    </source>
</evidence>
<protein>
    <recommendedName>
        <fullName evidence="3">Sulfurtransferase</fullName>
    </recommendedName>
</protein>
<sequence length="142" mass="15925">MQVGSSTFEVKFQPHLVWKLDQVKQNIEGQAYQHIDARSKARMYLFCRCWIAHKCSCRQMNLPKDSRKQVKNCFSCCTWKSPLSFIFAGITMDRPVVASCGTGVTACVLALGLHRLGKTDVAVYDGSWTEWGSQSNTPVTTA</sequence>
<feature type="domain" description="Rhodanese" evidence="4">
    <location>
        <begin position="88"/>
        <end position="140"/>
    </location>
</feature>
<dbReference type="SMART" id="SM00450">
    <property type="entry name" value="RHOD"/>
    <property type="match status" value="1"/>
</dbReference>
<dbReference type="Pfam" id="PF00581">
    <property type="entry name" value="Rhodanese"/>
    <property type="match status" value="1"/>
</dbReference>
<dbReference type="GO" id="GO:0005739">
    <property type="term" value="C:mitochondrion"/>
    <property type="evidence" value="ECO:0007669"/>
    <property type="project" value="TreeGrafter"/>
</dbReference>